<dbReference type="Proteomes" id="UP000770015">
    <property type="component" value="Unassembled WGS sequence"/>
</dbReference>
<protein>
    <recommendedName>
        <fullName evidence="4">Arrestin-like N-terminal domain-containing protein</fullName>
    </recommendedName>
</protein>
<dbReference type="AlphaFoldDB" id="A0A9P8VLH1"/>
<dbReference type="Gene3D" id="2.60.40.640">
    <property type="match status" value="1"/>
</dbReference>
<proteinExistence type="predicted"/>
<reference evidence="2" key="1">
    <citation type="journal article" date="2021" name="Nat. Commun.">
        <title>Genetic determinants of endophytism in the Arabidopsis root mycobiome.</title>
        <authorList>
            <person name="Mesny F."/>
            <person name="Miyauchi S."/>
            <person name="Thiergart T."/>
            <person name="Pickel B."/>
            <person name="Atanasova L."/>
            <person name="Karlsson M."/>
            <person name="Huettel B."/>
            <person name="Barry K.W."/>
            <person name="Haridas S."/>
            <person name="Chen C."/>
            <person name="Bauer D."/>
            <person name="Andreopoulos W."/>
            <person name="Pangilinan J."/>
            <person name="LaButti K."/>
            <person name="Riley R."/>
            <person name="Lipzen A."/>
            <person name="Clum A."/>
            <person name="Drula E."/>
            <person name="Henrissat B."/>
            <person name="Kohler A."/>
            <person name="Grigoriev I.V."/>
            <person name="Martin F.M."/>
            <person name="Hacquard S."/>
        </authorList>
    </citation>
    <scope>NUCLEOTIDE SEQUENCE</scope>
    <source>
        <strain evidence="2">MPI-SDFR-AT-0117</strain>
    </source>
</reference>
<feature type="compositionally biased region" description="Basic and acidic residues" evidence="1">
    <location>
        <begin position="465"/>
        <end position="489"/>
    </location>
</feature>
<sequence length="489" mass="53863">MGITVRRGGMAFDIKLEGAAPNAWYAPGDTLIGYVSRAVATVSPSATVKITICGRTKSKIVVSRGNNNRSYYRSRFDVINEHDHQQTIYHGPLHIATQPGAHTEPSIWPFAVEIPKHCCPLRTRVPADESYVPLDDFTVTTTPLPNSFHMDHPGWSSDRQGFVEYFLKAHITFTHGGSYKTDEAFLPINIRTGDPNPPITDFKLRRYRHVGNASTYKLLPGMEDAELSFSQKRQELMGSSKVPRLGGHMEIDIPQVLQIDNPGPVHLQLRFVPDDKLTANGMHGVPAKIALQSLAITITSWTTVLCSGSFSPHDRSDDHEASFRLWPPRGVAPPEPLYIPCTGEWPPIDIGERVGFRLPDYMCKRVPSRSTSDVLSPGFSTYNIKHWHTMSIKLVAVVAGREMKMSVLGKLTILPPAAGVSLPPQVGSNGGQEQEEAPPPPFQARTESWIHPPAEEDAPPSFAEVQKDDMIRKSSDGSGEEKAGKGEGK</sequence>
<gene>
    <name evidence="2" type="ORF">F5X68DRAFT_272635</name>
</gene>
<evidence type="ECO:0000313" key="2">
    <source>
        <dbReference type="EMBL" id="KAH6695197.1"/>
    </source>
</evidence>
<dbReference type="OrthoDB" id="2333384at2759"/>
<evidence type="ECO:0000256" key="1">
    <source>
        <dbReference type="SAM" id="MobiDB-lite"/>
    </source>
</evidence>
<name>A0A9P8VLH1_9PEZI</name>
<evidence type="ECO:0008006" key="4">
    <source>
        <dbReference type="Google" id="ProtNLM"/>
    </source>
</evidence>
<organism evidence="2 3">
    <name type="scientific">Plectosphaerella plurivora</name>
    <dbReference type="NCBI Taxonomy" id="936078"/>
    <lineage>
        <taxon>Eukaryota</taxon>
        <taxon>Fungi</taxon>
        <taxon>Dikarya</taxon>
        <taxon>Ascomycota</taxon>
        <taxon>Pezizomycotina</taxon>
        <taxon>Sordariomycetes</taxon>
        <taxon>Hypocreomycetidae</taxon>
        <taxon>Glomerellales</taxon>
        <taxon>Plectosphaerellaceae</taxon>
        <taxon>Plectosphaerella</taxon>
    </lineage>
</organism>
<dbReference type="InterPro" id="IPR014752">
    <property type="entry name" value="Arrestin-like_C"/>
</dbReference>
<keyword evidence="3" id="KW-1185">Reference proteome</keyword>
<accession>A0A9P8VLH1</accession>
<dbReference type="EMBL" id="JAGSXJ010000002">
    <property type="protein sequence ID" value="KAH6695197.1"/>
    <property type="molecule type" value="Genomic_DNA"/>
</dbReference>
<feature type="region of interest" description="Disordered" evidence="1">
    <location>
        <begin position="422"/>
        <end position="489"/>
    </location>
</feature>
<comment type="caution">
    <text evidence="2">The sequence shown here is derived from an EMBL/GenBank/DDBJ whole genome shotgun (WGS) entry which is preliminary data.</text>
</comment>
<evidence type="ECO:0000313" key="3">
    <source>
        <dbReference type="Proteomes" id="UP000770015"/>
    </source>
</evidence>